<sequence length="203" mass="24202">MYYLNPDLMRYMQQIQECLNVQSQQIEQMNAKIQEMDKEIKELKSKPAQPPVIRNEYRFDLFKVEKLEGTLNIGLNPNPGKDDSSIDEFTVGQTLQTPDQAEPQNEQMFQDIQEQVGDYLNSDAYRVLQSIERQYRYPLDEPYRKFIVEDVRKQIDKRIRYYLSKYPDSSENVQEAIIEEVKRDIEKTFEAFIQNLPKKGDWN</sequence>
<organism evidence="2 3">
    <name type="scientific">Paenibacillus konkukensis</name>
    <dbReference type="NCBI Taxonomy" id="2020716"/>
    <lineage>
        <taxon>Bacteria</taxon>
        <taxon>Bacillati</taxon>
        <taxon>Bacillota</taxon>
        <taxon>Bacilli</taxon>
        <taxon>Bacillales</taxon>
        <taxon>Paenibacillaceae</taxon>
        <taxon>Paenibacillus</taxon>
    </lineage>
</organism>
<evidence type="ECO:0000256" key="1">
    <source>
        <dbReference type="SAM" id="Coils"/>
    </source>
</evidence>
<dbReference type="EMBL" id="CP027059">
    <property type="protein sequence ID" value="UQZ82159.1"/>
    <property type="molecule type" value="Genomic_DNA"/>
</dbReference>
<evidence type="ECO:0000313" key="2">
    <source>
        <dbReference type="EMBL" id="UQZ82159.1"/>
    </source>
</evidence>
<feature type="coiled-coil region" evidence="1">
    <location>
        <begin position="12"/>
        <end position="46"/>
    </location>
</feature>
<keyword evidence="1" id="KW-0175">Coiled coil</keyword>
<dbReference type="Pfam" id="PF10737">
    <property type="entry name" value="GerPC"/>
    <property type="match status" value="1"/>
</dbReference>
<dbReference type="Proteomes" id="UP001057134">
    <property type="component" value="Chromosome"/>
</dbReference>
<proteinExistence type="predicted"/>
<reference evidence="2" key="1">
    <citation type="submission" date="2018-02" db="EMBL/GenBank/DDBJ databases">
        <authorList>
            <person name="Kim S.-K."/>
            <person name="Jung H.-I."/>
            <person name="Lee S.-W."/>
        </authorList>
    </citation>
    <scope>NUCLEOTIDE SEQUENCE</scope>
    <source>
        <strain evidence="2">SK3146</strain>
    </source>
</reference>
<reference evidence="2" key="2">
    <citation type="journal article" date="2021" name="J Anim Sci Technol">
        <title>Complete genome sequence of Paenibacillus konkukensis sp. nov. SK3146 as a potential probiotic strain.</title>
        <authorList>
            <person name="Jung H.I."/>
            <person name="Park S."/>
            <person name="Niu K.M."/>
            <person name="Lee S.W."/>
            <person name="Kothari D."/>
            <person name="Yi K.J."/>
            <person name="Kim S.K."/>
        </authorList>
    </citation>
    <scope>NUCLEOTIDE SEQUENCE</scope>
    <source>
        <strain evidence="2">SK3146</strain>
    </source>
</reference>
<gene>
    <name evidence="2" type="primary">gerPC_1</name>
    <name evidence="2" type="ORF">SK3146_01316</name>
</gene>
<name>A0ABY4RKL4_9BACL</name>
<protein>
    <submittedName>
        <fullName evidence="2">Spore germination protein GerPC</fullName>
    </submittedName>
</protein>
<accession>A0ABY4RKL4</accession>
<dbReference type="InterPro" id="IPR019673">
    <property type="entry name" value="Spore_germination_GerPC"/>
</dbReference>
<keyword evidence="3" id="KW-1185">Reference proteome</keyword>
<evidence type="ECO:0000313" key="3">
    <source>
        <dbReference type="Proteomes" id="UP001057134"/>
    </source>
</evidence>